<dbReference type="AlphaFoldDB" id="A0AA88D8X5"/>
<sequence length="233" mass="26238">MSTSTQRKGKGIYINNWTITEDDVLIESLKELYEDNALRAYGGLKDGYFAQLQTMMKFKLPGWKFHKKAKGLYCEPFLHYYSLQEIYGKDSVTGNKGKLKQEDASDEHLNADVEMRSNCDFLMDLNANCGVKSKTEVGESICMEEMSEKYGSMASSVTATRLKIDDLGLKVDSLGLKIDGVVKALSQSREVVDLQAKLVNELNKIEGLNDTHVFQAINILAPRHDFLSLFYHG</sequence>
<dbReference type="Proteomes" id="UP001187192">
    <property type="component" value="Unassembled WGS sequence"/>
</dbReference>
<reference evidence="1" key="1">
    <citation type="submission" date="2023-07" db="EMBL/GenBank/DDBJ databases">
        <title>draft genome sequence of fig (Ficus carica).</title>
        <authorList>
            <person name="Takahashi T."/>
            <person name="Nishimura K."/>
        </authorList>
    </citation>
    <scope>NUCLEOTIDE SEQUENCE</scope>
</reference>
<evidence type="ECO:0000313" key="1">
    <source>
        <dbReference type="EMBL" id="GMN46212.1"/>
    </source>
</evidence>
<dbReference type="EMBL" id="BTGU01000022">
    <property type="protein sequence ID" value="GMN46212.1"/>
    <property type="molecule type" value="Genomic_DNA"/>
</dbReference>
<dbReference type="PANTHER" id="PTHR46250">
    <property type="entry name" value="MYB/SANT-LIKE DNA-BINDING DOMAIN PROTEIN-RELATED"/>
    <property type="match status" value="1"/>
</dbReference>
<gene>
    <name evidence="1" type="ORF">TIFTF001_015391</name>
</gene>
<protein>
    <recommendedName>
        <fullName evidence="3">Myb/SANT-like domain-containing protein</fullName>
    </recommendedName>
</protein>
<organism evidence="1 2">
    <name type="scientific">Ficus carica</name>
    <name type="common">Common fig</name>
    <dbReference type="NCBI Taxonomy" id="3494"/>
    <lineage>
        <taxon>Eukaryota</taxon>
        <taxon>Viridiplantae</taxon>
        <taxon>Streptophyta</taxon>
        <taxon>Embryophyta</taxon>
        <taxon>Tracheophyta</taxon>
        <taxon>Spermatophyta</taxon>
        <taxon>Magnoliopsida</taxon>
        <taxon>eudicotyledons</taxon>
        <taxon>Gunneridae</taxon>
        <taxon>Pentapetalae</taxon>
        <taxon>rosids</taxon>
        <taxon>fabids</taxon>
        <taxon>Rosales</taxon>
        <taxon>Moraceae</taxon>
        <taxon>Ficeae</taxon>
        <taxon>Ficus</taxon>
    </lineage>
</organism>
<evidence type="ECO:0000313" key="2">
    <source>
        <dbReference type="Proteomes" id="UP001187192"/>
    </source>
</evidence>
<dbReference type="PANTHER" id="PTHR46250:SF15">
    <property type="entry name" value="OS01G0523800 PROTEIN"/>
    <property type="match status" value="1"/>
</dbReference>
<name>A0AA88D8X5_FICCA</name>
<dbReference type="Gramene" id="FCD_00027017-RA">
    <property type="protein sequence ID" value="FCD_00027017-RA:cds"/>
    <property type="gene ID" value="FCD_00027017"/>
</dbReference>
<keyword evidence="2" id="KW-1185">Reference proteome</keyword>
<comment type="caution">
    <text evidence="1">The sequence shown here is derived from an EMBL/GenBank/DDBJ whole genome shotgun (WGS) entry which is preliminary data.</text>
</comment>
<evidence type="ECO:0008006" key="3">
    <source>
        <dbReference type="Google" id="ProtNLM"/>
    </source>
</evidence>
<proteinExistence type="predicted"/>
<accession>A0AA88D8X5</accession>